<comment type="caution">
    <text evidence="2">The sequence shown here is derived from an EMBL/GenBank/DDBJ whole genome shotgun (WGS) entry which is preliminary data.</text>
</comment>
<dbReference type="OrthoDB" id="2844408at2"/>
<organism evidence="2 3">
    <name type="scientific">Bradyrhizobium macuxiense</name>
    <dbReference type="NCBI Taxonomy" id="1755647"/>
    <lineage>
        <taxon>Bacteria</taxon>
        <taxon>Pseudomonadati</taxon>
        <taxon>Pseudomonadota</taxon>
        <taxon>Alphaproteobacteria</taxon>
        <taxon>Hyphomicrobiales</taxon>
        <taxon>Nitrobacteraceae</taxon>
        <taxon>Bradyrhizobium</taxon>
    </lineage>
</organism>
<protein>
    <recommendedName>
        <fullName evidence="1">DUF6946 domain-containing protein</fullName>
    </recommendedName>
</protein>
<reference evidence="2 3" key="1">
    <citation type="submission" date="2015-11" db="EMBL/GenBank/DDBJ databases">
        <title>Draft Genome Sequence of the Strain BR 10303 (Bradyrhizobium sp.) isolated from nodules of Centrolobium paraense.</title>
        <authorList>
            <person name="Zelli J.E."/>
            <person name="Simoes-Araujo J.L."/>
            <person name="Barauna A.C."/>
            <person name="Silva K."/>
        </authorList>
    </citation>
    <scope>NUCLEOTIDE SEQUENCE [LARGE SCALE GENOMIC DNA]</scope>
    <source>
        <strain evidence="2 3">BR 10303</strain>
    </source>
</reference>
<evidence type="ECO:0000313" key="2">
    <source>
        <dbReference type="EMBL" id="KWV59819.1"/>
    </source>
</evidence>
<proteinExistence type="predicted"/>
<dbReference type="EMBL" id="LNCU01000025">
    <property type="protein sequence ID" value="KWV59819.1"/>
    <property type="molecule type" value="Genomic_DNA"/>
</dbReference>
<dbReference type="Proteomes" id="UP000057737">
    <property type="component" value="Unassembled WGS sequence"/>
</dbReference>
<name>A0A109K3L7_9BRAD</name>
<evidence type="ECO:0000313" key="3">
    <source>
        <dbReference type="Proteomes" id="UP000057737"/>
    </source>
</evidence>
<gene>
    <name evidence="2" type="ORF">AS156_30305</name>
</gene>
<dbReference type="InterPro" id="IPR054024">
    <property type="entry name" value="DUF6946"/>
</dbReference>
<feature type="domain" description="DUF6946" evidence="1">
    <location>
        <begin position="7"/>
        <end position="214"/>
    </location>
</feature>
<evidence type="ECO:0000259" key="1">
    <source>
        <dbReference type="Pfam" id="PF22187"/>
    </source>
</evidence>
<dbReference type="AlphaFoldDB" id="A0A109K3L7"/>
<dbReference type="RefSeq" id="WP_066501274.1">
    <property type="nucleotide sequence ID" value="NZ_LNCU01000025.1"/>
</dbReference>
<dbReference type="Pfam" id="PF22187">
    <property type="entry name" value="DUF6946"/>
    <property type="match status" value="1"/>
</dbReference>
<keyword evidence="3" id="KW-1185">Reference proteome</keyword>
<accession>A0A109K3L7</accession>
<sequence>MRRIYVPTTGPQNWQTLLADPEKQWRTGYSARTLAHCWEAAEGLPPEIAALFGPGSELLIAIPEHKVSLRDAGRESQTDVFALVKSSNRTIAVAVEGKVNESFGPTIADWYQEPSPGKQQRLAFLCDQLGVECPPRSEIHYQLFHRTVSAMLEAERFKTDDAAMIVHSFSPENKWFDAYAEFVDLLGLTADLGRLVSKTLADGRTLHLGWAKGARDFLAT</sequence>